<accession>A0ABM9PPZ8</accession>
<evidence type="ECO:0000313" key="2">
    <source>
        <dbReference type="Proteomes" id="UP001497602"/>
    </source>
</evidence>
<protein>
    <submittedName>
        <fullName evidence="1">Bacteriocin-type signal sequence-containing protein</fullName>
    </submittedName>
</protein>
<dbReference type="EMBL" id="CAXJRC010000042">
    <property type="protein sequence ID" value="CAL2107783.1"/>
    <property type="molecule type" value="Genomic_DNA"/>
</dbReference>
<reference evidence="1 2" key="1">
    <citation type="submission" date="2024-05" db="EMBL/GenBank/DDBJ databases">
        <authorList>
            <person name="Duchaud E."/>
        </authorList>
    </citation>
    <scope>NUCLEOTIDE SEQUENCE [LARGE SCALE GENOMIC DNA]</scope>
    <source>
        <strain evidence="1">Ena-SAMPLE-TAB-13-05-2024-13:56:06:370-140305</strain>
    </source>
</reference>
<keyword evidence="2" id="KW-1185">Reference proteome</keyword>
<sequence>MKKLSLDPLRLDKETIASLNNQQIKEVLGGVNQVLALVKHPSHVRCGSGGTICDINGGSTGCGAGTSVCFAK</sequence>
<proteinExistence type="predicted"/>
<dbReference type="Proteomes" id="UP001497602">
    <property type="component" value="Unassembled WGS sequence"/>
</dbReference>
<dbReference type="NCBIfam" id="NF038153">
    <property type="entry name" value="lant_leader_L1a"/>
    <property type="match status" value="1"/>
</dbReference>
<gene>
    <name evidence="1" type="ORF">T190115A13A_50025</name>
</gene>
<name>A0ABM9PPZ8_9FLAO</name>
<organism evidence="1 2">
    <name type="scientific">Tenacibaculum vairaonense</name>
    <dbReference type="NCBI Taxonomy" id="3137860"/>
    <lineage>
        <taxon>Bacteria</taxon>
        <taxon>Pseudomonadati</taxon>
        <taxon>Bacteroidota</taxon>
        <taxon>Flavobacteriia</taxon>
        <taxon>Flavobacteriales</taxon>
        <taxon>Flavobacteriaceae</taxon>
        <taxon>Tenacibaculum</taxon>
    </lineage>
</organism>
<evidence type="ECO:0000313" key="1">
    <source>
        <dbReference type="EMBL" id="CAL2107783.1"/>
    </source>
</evidence>
<comment type="caution">
    <text evidence="1">The sequence shown here is derived from an EMBL/GenBank/DDBJ whole genome shotgun (WGS) entry which is preliminary data.</text>
</comment>
<dbReference type="InterPro" id="IPR058238">
    <property type="entry name" value="Lant_leader_dom"/>
</dbReference>
<dbReference type="RefSeq" id="WP_348739374.1">
    <property type="nucleotide sequence ID" value="NZ_CAXJRC010000042.1"/>
</dbReference>